<proteinExistence type="predicted"/>
<dbReference type="Proteomes" id="UP001239994">
    <property type="component" value="Unassembled WGS sequence"/>
</dbReference>
<protein>
    <submittedName>
        <fullName evidence="1">Uncharacterized protein</fullName>
    </submittedName>
</protein>
<accession>A0AAD9DSZ3</accession>
<organism evidence="1 2">
    <name type="scientific">Electrophorus voltai</name>
    <dbReference type="NCBI Taxonomy" id="2609070"/>
    <lineage>
        <taxon>Eukaryota</taxon>
        <taxon>Metazoa</taxon>
        <taxon>Chordata</taxon>
        <taxon>Craniata</taxon>
        <taxon>Vertebrata</taxon>
        <taxon>Euteleostomi</taxon>
        <taxon>Actinopterygii</taxon>
        <taxon>Neopterygii</taxon>
        <taxon>Teleostei</taxon>
        <taxon>Ostariophysi</taxon>
        <taxon>Gymnotiformes</taxon>
        <taxon>Gymnotoidei</taxon>
        <taxon>Gymnotidae</taxon>
        <taxon>Electrophorus</taxon>
    </lineage>
</organism>
<evidence type="ECO:0000313" key="1">
    <source>
        <dbReference type="EMBL" id="KAK1790592.1"/>
    </source>
</evidence>
<comment type="caution">
    <text evidence="1">The sequence shown here is derived from an EMBL/GenBank/DDBJ whole genome shotgun (WGS) entry which is preliminary data.</text>
</comment>
<gene>
    <name evidence="1" type="ORF">P4O66_014467</name>
</gene>
<dbReference type="EMBL" id="JAROKS010000021">
    <property type="protein sequence ID" value="KAK1790592.1"/>
    <property type="molecule type" value="Genomic_DNA"/>
</dbReference>
<dbReference type="AlphaFoldDB" id="A0AAD9DSZ3"/>
<name>A0AAD9DSZ3_9TELE</name>
<keyword evidence="2" id="KW-1185">Reference proteome</keyword>
<reference evidence="1" key="1">
    <citation type="submission" date="2023-03" db="EMBL/GenBank/DDBJ databases">
        <title>Electrophorus voltai genome.</title>
        <authorList>
            <person name="Bian C."/>
        </authorList>
    </citation>
    <scope>NUCLEOTIDE SEQUENCE</scope>
    <source>
        <strain evidence="1">CB-2022</strain>
        <tissue evidence="1">Muscle</tissue>
    </source>
</reference>
<evidence type="ECO:0000313" key="2">
    <source>
        <dbReference type="Proteomes" id="UP001239994"/>
    </source>
</evidence>
<sequence length="255" mass="27648">MCLKWTGPDCLSALLSGFATTVPASVIDPGSLQALCSGTQGAMYGSGVGKATSGDSNICRPSLRADRRFEEDLYAVGVILEPTASISASVQALESTGHHSSSFMLHAEVCARSGLMTEESCCDEEAACHSSSIPRSTLLDRVCVGDAIEPAVKRRFTGTLCKNEATAVRYFRGNRKQPGHSFSDRERFPESTIGIANSNNSEEHKDVDFDKFSTDRLVDGRMEEMEGHEEQKSSQPPFGKYVLHCFYELCVGVLT</sequence>